<feature type="region of interest" description="Disordered" evidence="2">
    <location>
        <begin position="454"/>
        <end position="479"/>
    </location>
</feature>
<dbReference type="SUPFAM" id="SSF51126">
    <property type="entry name" value="Pectin lyase-like"/>
    <property type="match status" value="1"/>
</dbReference>
<dbReference type="OrthoDB" id="105642at2157"/>
<dbReference type="Gene3D" id="2.160.20.10">
    <property type="entry name" value="Single-stranded right-handed beta-helix, Pectin lyase-like"/>
    <property type="match status" value="1"/>
</dbReference>
<dbReference type="KEGG" id="mmet:MCMEM_0248"/>
<gene>
    <name evidence="4" type="ORF">MCMEM_0248</name>
</gene>
<sequence length="479" mass="51875">MRIHFSFLVLLFILILAISIFSLDSSTSSTVYVATDGSGDYNCDGINDEVEINSALSFVASNDDFTTVHLNGSNTFWISGTIFIGSNTILEGDSDAVIKLVNNAEWDAGIGLIEPLGGVADDITIQGFEIDGNSGNQAVPSGALFYTILLLDDCTNVIVRNMYLHDSNNDGIRVHYDSYSEGTGNIIVYNNTISKCAHDGVYLWRVSNANVYGNTIIPRTNSGIRAVASNHISIYNNTIDPQLATGGAGIQIQKNDFVVSMNDIEIYNNNIHNSNLAGIWLNGYNTYDKGDANVYIHHNIITGSGQCNGLKSNGAGILIHGFNSIIENNVLDDNYQDGISINVWDVPPSDTGFTIIVHNNIVTNTVPTPDFPLTSGYGINNYETATHTIISNYNNVYNNALGNYKNTGSTTDIHVDPLFADSSALDYHLKSTGGRWSDDGWIFDTVSSPLLDAGHPESDYSSEPASNGNRINIGRYGNT</sequence>
<organism evidence="4 5">
    <name type="scientific">Methanococcoides methylutens MM1</name>
    <dbReference type="NCBI Taxonomy" id="1434104"/>
    <lineage>
        <taxon>Archaea</taxon>
        <taxon>Methanobacteriati</taxon>
        <taxon>Methanobacteriota</taxon>
        <taxon>Stenosarchaea group</taxon>
        <taxon>Methanomicrobia</taxon>
        <taxon>Methanosarcinales</taxon>
        <taxon>Methanosarcinaceae</taxon>
        <taxon>Methanococcoides</taxon>
    </lineage>
</organism>
<reference evidence="4 5" key="1">
    <citation type="submission" date="2014-07" db="EMBL/GenBank/DDBJ databases">
        <title>Methanogenic archaea and the global carbon cycle.</title>
        <authorList>
            <person name="Henriksen J.R."/>
            <person name="Luke J."/>
            <person name="Reinhart S."/>
            <person name="Benedict M.N."/>
            <person name="Youngblut N.D."/>
            <person name="Metcalf M.E."/>
            <person name="Whitaker R.J."/>
            <person name="Metcalf W.W."/>
        </authorList>
    </citation>
    <scope>NUCLEOTIDE SEQUENCE [LARGE SCALE GENOMIC DNA]</scope>
    <source>
        <strain evidence="4 5">MM1</strain>
    </source>
</reference>
<name>A0A0E3SP14_METMT</name>
<dbReference type="EMBL" id="CP009518">
    <property type="protein sequence ID" value="AKB84301.1"/>
    <property type="molecule type" value="Genomic_DNA"/>
</dbReference>
<dbReference type="PANTHER" id="PTHR22990">
    <property type="entry name" value="F-BOX ONLY PROTEIN"/>
    <property type="match status" value="1"/>
</dbReference>
<feature type="domain" description="Disaggregatase-related" evidence="3">
    <location>
        <begin position="261"/>
        <end position="454"/>
    </location>
</feature>
<dbReference type="Pfam" id="PF08480">
    <property type="entry name" value="Disaggr_assoc"/>
    <property type="match status" value="1"/>
</dbReference>
<feature type="compositionally biased region" description="Low complexity" evidence="2">
    <location>
        <begin position="467"/>
        <end position="479"/>
    </location>
</feature>
<dbReference type="GeneID" id="24892724"/>
<keyword evidence="5" id="KW-1185">Reference proteome</keyword>
<dbReference type="InterPro" id="IPR013687">
    <property type="entry name" value="Disaggr-rel"/>
</dbReference>
<dbReference type="HOGENOM" id="CLU_012607_1_0_2"/>
<protein>
    <recommendedName>
        <fullName evidence="3">Disaggregatase-related domain-containing protein</fullName>
    </recommendedName>
</protein>
<dbReference type="Proteomes" id="UP000033048">
    <property type="component" value="Chromosome"/>
</dbReference>
<dbReference type="SMART" id="SM00710">
    <property type="entry name" value="PbH1"/>
    <property type="match status" value="9"/>
</dbReference>
<dbReference type="InterPro" id="IPR051550">
    <property type="entry name" value="SCF-Subunits/Alg-Epimerases"/>
</dbReference>
<proteinExistence type="predicted"/>
<accession>A0A0E3SP14</accession>
<dbReference type="InterPro" id="IPR012334">
    <property type="entry name" value="Pectin_lyas_fold"/>
</dbReference>
<dbReference type="InterPro" id="IPR011050">
    <property type="entry name" value="Pectin_lyase_fold/virulence"/>
</dbReference>
<dbReference type="PANTHER" id="PTHR22990:SF15">
    <property type="entry name" value="F-BOX ONLY PROTEIN 10"/>
    <property type="match status" value="1"/>
</dbReference>
<dbReference type="PATRIC" id="fig|1434104.5.peg.261"/>
<evidence type="ECO:0000256" key="2">
    <source>
        <dbReference type="SAM" id="MobiDB-lite"/>
    </source>
</evidence>
<keyword evidence="1" id="KW-0677">Repeat</keyword>
<dbReference type="STRING" id="1434104.MCMEM_0248"/>
<evidence type="ECO:0000313" key="4">
    <source>
        <dbReference type="EMBL" id="AKB84301.1"/>
    </source>
</evidence>
<dbReference type="InterPro" id="IPR006626">
    <property type="entry name" value="PbH1"/>
</dbReference>
<dbReference type="AlphaFoldDB" id="A0A0E3SP14"/>
<evidence type="ECO:0000256" key="1">
    <source>
        <dbReference type="ARBA" id="ARBA00022737"/>
    </source>
</evidence>
<evidence type="ECO:0000313" key="5">
    <source>
        <dbReference type="Proteomes" id="UP000033048"/>
    </source>
</evidence>
<dbReference type="RefSeq" id="WP_048204524.1">
    <property type="nucleotide sequence ID" value="NZ_CP009518.1"/>
</dbReference>
<evidence type="ECO:0000259" key="3">
    <source>
        <dbReference type="Pfam" id="PF08480"/>
    </source>
</evidence>